<organism evidence="2 3">
    <name type="scientific">Vitrella brassicaformis (strain CCMP3155)</name>
    <dbReference type="NCBI Taxonomy" id="1169540"/>
    <lineage>
        <taxon>Eukaryota</taxon>
        <taxon>Sar</taxon>
        <taxon>Alveolata</taxon>
        <taxon>Colpodellida</taxon>
        <taxon>Vitrellaceae</taxon>
        <taxon>Vitrella</taxon>
    </lineage>
</organism>
<dbReference type="VEuPathDB" id="CryptoDB:Vbra_13612"/>
<dbReference type="AlphaFoldDB" id="A0A0G4EW47"/>
<protein>
    <recommendedName>
        <fullName evidence="4">SMP-30/Gluconolactonase/LRE-like region domain-containing protein</fullName>
    </recommendedName>
</protein>
<dbReference type="OrthoDB" id="6375837at2759"/>
<accession>A0A0G4EW47</accession>
<evidence type="ECO:0000256" key="1">
    <source>
        <dbReference type="SAM" id="MobiDB-lite"/>
    </source>
</evidence>
<dbReference type="Gene3D" id="2.120.10.30">
    <property type="entry name" value="TolB, C-terminal domain"/>
    <property type="match status" value="1"/>
</dbReference>
<dbReference type="InParanoid" id="A0A0G4EW47"/>
<gene>
    <name evidence="2" type="ORF">Vbra_13612</name>
</gene>
<sequence length="408" mass="43785">MNRGGASCSSREAHRHPAAGSSRPWRRRSLSFRLLLAVAAALSTPSATVEGTEQVRFLLISSASERRVSYIPIQGEGPLTTHMDLRPLISVSRQEEQQKDKENEDEEPAAAQQQPDTKAPPFLAQPAGICVDKRAHRLYVAEPLSRMILWYGLAVKDGQLTADDGPHVAQDNVDARWVAVDGAGDLFWTDSDNNKIMKVSTACLSDSANASKQPCNATDVNGTAMELYSAPITNQVSEPAGVKADVNHVYWGNQVAGMQDGALIKGNKTTAGGLKVHTLANNTEKAIGVCVAPRHIFYTDGEYGRIYGVRKGGSAVTVVAQTGLSQPRGCTWDDDNTIFVADKGLGTVWSFAAGTSLAPRMLSKHLPDHSFPGALDVAHYAVEAPQSDSIITKTVKYVSSIFGGGWTK</sequence>
<dbReference type="OMA" id="CSSREAH"/>
<dbReference type="InterPro" id="IPR011042">
    <property type="entry name" value="6-blade_b-propeller_TolB-like"/>
</dbReference>
<name>A0A0G4EW47_VITBC</name>
<evidence type="ECO:0000313" key="3">
    <source>
        <dbReference type="Proteomes" id="UP000041254"/>
    </source>
</evidence>
<evidence type="ECO:0008006" key="4">
    <source>
        <dbReference type="Google" id="ProtNLM"/>
    </source>
</evidence>
<dbReference type="SUPFAM" id="SSF101898">
    <property type="entry name" value="NHL repeat"/>
    <property type="match status" value="1"/>
</dbReference>
<feature type="region of interest" description="Disordered" evidence="1">
    <location>
        <begin position="93"/>
        <end position="122"/>
    </location>
</feature>
<feature type="compositionally biased region" description="Basic and acidic residues" evidence="1">
    <location>
        <begin position="93"/>
        <end position="102"/>
    </location>
</feature>
<dbReference type="Proteomes" id="UP000041254">
    <property type="component" value="Unassembled WGS sequence"/>
</dbReference>
<dbReference type="EMBL" id="CDMY01000327">
    <property type="protein sequence ID" value="CEM02463.1"/>
    <property type="molecule type" value="Genomic_DNA"/>
</dbReference>
<dbReference type="PhylomeDB" id="A0A0G4EW47"/>
<proteinExistence type="predicted"/>
<evidence type="ECO:0000313" key="2">
    <source>
        <dbReference type="EMBL" id="CEM02463.1"/>
    </source>
</evidence>
<dbReference type="Gene3D" id="2.40.10.500">
    <property type="match status" value="1"/>
</dbReference>
<feature type="region of interest" description="Disordered" evidence="1">
    <location>
        <begin position="1"/>
        <end position="24"/>
    </location>
</feature>
<keyword evidence="3" id="KW-1185">Reference proteome</keyword>
<reference evidence="2 3" key="1">
    <citation type="submission" date="2014-11" db="EMBL/GenBank/DDBJ databases">
        <authorList>
            <person name="Zhu J."/>
            <person name="Qi W."/>
            <person name="Song R."/>
        </authorList>
    </citation>
    <scope>NUCLEOTIDE SEQUENCE [LARGE SCALE GENOMIC DNA]</scope>
</reference>